<protein>
    <submittedName>
        <fullName evidence="3">Uncharacterized protein</fullName>
    </submittedName>
</protein>
<keyword evidence="2" id="KW-0812">Transmembrane</keyword>
<feature type="compositionally biased region" description="Polar residues" evidence="1">
    <location>
        <begin position="413"/>
        <end position="423"/>
    </location>
</feature>
<evidence type="ECO:0000256" key="1">
    <source>
        <dbReference type="SAM" id="MobiDB-lite"/>
    </source>
</evidence>
<name>A0A261XWL3_9FUNG</name>
<dbReference type="Proteomes" id="UP000242875">
    <property type="component" value="Unassembled WGS sequence"/>
</dbReference>
<feature type="region of interest" description="Disordered" evidence="1">
    <location>
        <begin position="352"/>
        <end position="462"/>
    </location>
</feature>
<organism evidence="3 4">
    <name type="scientific">Bifiguratus adelaidae</name>
    <dbReference type="NCBI Taxonomy" id="1938954"/>
    <lineage>
        <taxon>Eukaryota</taxon>
        <taxon>Fungi</taxon>
        <taxon>Fungi incertae sedis</taxon>
        <taxon>Mucoromycota</taxon>
        <taxon>Mucoromycotina</taxon>
        <taxon>Endogonomycetes</taxon>
        <taxon>Endogonales</taxon>
        <taxon>Endogonales incertae sedis</taxon>
        <taxon>Bifiguratus</taxon>
    </lineage>
</organism>
<proteinExistence type="predicted"/>
<feature type="region of interest" description="Disordered" evidence="1">
    <location>
        <begin position="243"/>
        <end position="305"/>
    </location>
</feature>
<accession>A0A261XWL3</accession>
<reference evidence="3 4" key="1">
    <citation type="journal article" date="2017" name="Mycologia">
        <title>Bifiguratus adelaidae, gen. et sp. nov., a new member of Mucoromycotina in endophytic and soil-dwelling habitats.</title>
        <authorList>
            <person name="Torres-Cruz T.J."/>
            <person name="Billingsley Tobias T.L."/>
            <person name="Almatruk M."/>
            <person name="Hesse C."/>
            <person name="Kuske C.R."/>
            <person name="Desiro A."/>
            <person name="Benucci G.M."/>
            <person name="Bonito G."/>
            <person name="Stajich J.E."/>
            <person name="Dunlap C."/>
            <person name="Arnold A.E."/>
            <person name="Porras-Alfaro A."/>
        </authorList>
    </citation>
    <scope>NUCLEOTIDE SEQUENCE [LARGE SCALE GENOMIC DNA]</scope>
    <source>
        <strain evidence="3 4">AZ0501</strain>
    </source>
</reference>
<feature type="region of interest" description="Disordered" evidence="1">
    <location>
        <begin position="734"/>
        <end position="765"/>
    </location>
</feature>
<evidence type="ECO:0000313" key="4">
    <source>
        <dbReference type="Proteomes" id="UP000242875"/>
    </source>
</evidence>
<keyword evidence="2" id="KW-0472">Membrane</keyword>
<keyword evidence="4" id="KW-1185">Reference proteome</keyword>
<feature type="transmembrane region" description="Helical" evidence="2">
    <location>
        <begin position="9"/>
        <end position="34"/>
    </location>
</feature>
<comment type="caution">
    <text evidence="3">The sequence shown here is derived from an EMBL/GenBank/DDBJ whole genome shotgun (WGS) entry which is preliminary data.</text>
</comment>
<feature type="compositionally biased region" description="Polar residues" evidence="1">
    <location>
        <begin position="391"/>
        <end position="404"/>
    </location>
</feature>
<evidence type="ECO:0000256" key="2">
    <source>
        <dbReference type="SAM" id="Phobius"/>
    </source>
</evidence>
<gene>
    <name evidence="3" type="ORF">BZG36_04704</name>
</gene>
<keyword evidence="2" id="KW-1133">Transmembrane helix</keyword>
<feature type="compositionally biased region" description="Polar residues" evidence="1">
    <location>
        <begin position="438"/>
        <end position="460"/>
    </location>
</feature>
<dbReference type="AlphaFoldDB" id="A0A261XWL3"/>
<sequence>MKTRGQLRVALYVGLFPVLLIVLSLLVILLNAIYQVVRAAWRSTFPRTPRVAALAMAMATDAPTHHQHMDAYKPMDRDMTKQAVKPVVAAAAKKSYNLFASLLDGLGLSPLKCAFYLTVILGLGCLLFIVVRLSTQRPVLRQIESFSADWYQRVNLAMDNTRIPGTTFNINAKRFFNWATPSTSAMVQLPTFATNVFNVFGLQYVTRSPMFADAFGELGATEKPMHGTDLSLDSSVSFRERQNIRQHSKGTILGSSRSSRDHHANKSRPRSHSSAPQASAVSRSTTGSTQPVRRSRASSSASSTENLAMQSAAVSQTLSSAAVTLASQVTDTSVIHTSKPVRVPSIKVVDHATTSHDESEAEGEFVNVGDRRRKRKSKQAAKARHDLLHADTSQYETTQPSLDQSAVAPLPVKSSSETTNANQVKLRRILSPSHPSHAFSNKSSPSADHHSQPNSQQPTIADNRHRLHIDTDIPFDFPHLLENAATPPPITTSYAKIAAHHRATVEKKAQAQQEQPTVDATPDAFEVGETTDVDAVLLATDEKPYTEESANSPIKPTMTPTLNETAETKAKATAEATEVTPSGCMEELREPVPNDAAWQMPSIGFAGVANEHQWYSPFGTGLNIDFVPPTPARVEGREYPFFSNHGEGFSASRRGSSDSLILSSMGVERSHRVPVGTASASIIDQRLEEVYNQPHYTERTRALLGAIGRRTMKANMVIQDADEDLENQYLLQSQQDQAAEEERGDGVGDRNSPSRKSSRDSVNNDFDGNVGNGWSLFGNHSNASIEALFATSQAPLVGPYDGISKETTHRRRLFQDWRNRESGTDGHAVDEPRLAPQFSFFDRKFTFSGR</sequence>
<feature type="transmembrane region" description="Helical" evidence="2">
    <location>
        <begin position="114"/>
        <end position="133"/>
    </location>
</feature>
<evidence type="ECO:0000313" key="3">
    <source>
        <dbReference type="EMBL" id="OZJ02731.1"/>
    </source>
</evidence>
<feature type="compositionally biased region" description="Polar residues" evidence="1">
    <location>
        <begin position="272"/>
        <end position="292"/>
    </location>
</feature>
<feature type="compositionally biased region" description="Basic residues" evidence="1">
    <location>
        <begin position="371"/>
        <end position="382"/>
    </location>
</feature>
<dbReference type="EMBL" id="MVBO01000129">
    <property type="protein sequence ID" value="OZJ02731.1"/>
    <property type="molecule type" value="Genomic_DNA"/>
</dbReference>
<dbReference type="OrthoDB" id="2422435at2759"/>